<evidence type="ECO:0000313" key="1">
    <source>
        <dbReference type="Proteomes" id="UP000036681"/>
    </source>
</evidence>
<dbReference type="AlphaFoldDB" id="A0A0M3I9K0"/>
<keyword evidence="1" id="KW-1185">Reference proteome</keyword>
<evidence type="ECO:0000313" key="2">
    <source>
        <dbReference type="WBParaSite" id="ALUE_0001414801-mRNA-1"/>
    </source>
</evidence>
<dbReference type="Proteomes" id="UP000036681">
    <property type="component" value="Unplaced"/>
</dbReference>
<proteinExistence type="predicted"/>
<dbReference type="WBParaSite" id="ALUE_0001414801-mRNA-1">
    <property type="protein sequence ID" value="ALUE_0001414801-mRNA-1"/>
    <property type="gene ID" value="ALUE_0001414801"/>
</dbReference>
<sequence>MRTIHTKCTMLVPMEPSFPILLRLSPSSLHISCSSKMHSFPIKSPQNSSKTL</sequence>
<accession>A0A0M3I9K0</accession>
<organism evidence="1 2">
    <name type="scientific">Ascaris lumbricoides</name>
    <name type="common">Giant roundworm</name>
    <dbReference type="NCBI Taxonomy" id="6252"/>
    <lineage>
        <taxon>Eukaryota</taxon>
        <taxon>Metazoa</taxon>
        <taxon>Ecdysozoa</taxon>
        <taxon>Nematoda</taxon>
        <taxon>Chromadorea</taxon>
        <taxon>Rhabditida</taxon>
        <taxon>Spirurina</taxon>
        <taxon>Ascaridomorpha</taxon>
        <taxon>Ascaridoidea</taxon>
        <taxon>Ascarididae</taxon>
        <taxon>Ascaris</taxon>
    </lineage>
</organism>
<protein>
    <submittedName>
        <fullName evidence="2">Ovule protein</fullName>
    </submittedName>
</protein>
<reference evidence="2" key="1">
    <citation type="submission" date="2017-02" db="UniProtKB">
        <authorList>
            <consortium name="WormBaseParasite"/>
        </authorList>
    </citation>
    <scope>IDENTIFICATION</scope>
</reference>
<name>A0A0M3I9K0_ASCLU</name>